<evidence type="ECO:0000313" key="5">
    <source>
        <dbReference type="Proteomes" id="UP000529946"/>
    </source>
</evidence>
<protein>
    <submittedName>
        <fullName evidence="4">Ca2+-binding RTX toxin-like protein</fullName>
    </submittedName>
</protein>
<evidence type="ECO:0000256" key="2">
    <source>
        <dbReference type="ARBA" id="ARBA00022525"/>
    </source>
</evidence>
<keyword evidence="2" id="KW-0964">Secreted</keyword>
<dbReference type="Pfam" id="PF04151">
    <property type="entry name" value="PPC"/>
    <property type="match status" value="1"/>
</dbReference>
<dbReference type="EMBL" id="JACIDM010000001">
    <property type="protein sequence ID" value="MBB4081365.1"/>
    <property type="molecule type" value="Genomic_DNA"/>
</dbReference>
<reference evidence="4 5" key="1">
    <citation type="submission" date="2020-08" db="EMBL/GenBank/DDBJ databases">
        <title>Genomic Encyclopedia of Type Strains, Phase IV (KMG-IV): sequencing the most valuable type-strain genomes for metagenomic binning, comparative biology and taxonomic classification.</title>
        <authorList>
            <person name="Goeker M."/>
        </authorList>
    </citation>
    <scope>NUCLEOTIDE SEQUENCE [LARGE SCALE GENOMIC DNA]</scope>
    <source>
        <strain evidence="4 5">DSM 23960</strain>
    </source>
</reference>
<evidence type="ECO:0000259" key="3">
    <source>
        <dbReference type="Pfam" id="PF04151"/>
    </source>
</evidence>
<dbReference type="PROSITE" id="PS00330">
    <property type="entry name" value="HEMOLYSIN_CALCIUM"/>
    <property type="match status" value="6"/>
</dbReference>
<dbReference type="PANTHER" id="PTHR38340:SF1">
    <property type="entry name" value="S-LAYER PROTEIN"/>
    <property type="match status" value="1"/>
</dbReference>
<proteinExistence type="predicted"/>
<sequence length="984" mass="98573">MPISHIYTGQPMTGTAEDDFVIAYPGSTGTSVNTVNAGDGDDWVMGDSTDTWIPNASYLNGSIATAFNLETITSTWSVLENPTIGVDSTPHTTAIVETTIGQSEYFAVAIGAGQTITIDLDFGVGSLIGAPVDLVAELLDAGGNIVGASDDEAPTSGGLGSFPRTAGSQLSYDSYLTFTAPAAGTYYINVRPFGSGPGSTFTANNTFVLNVSVTGHAIGSAPAMGIDTLNGEGGADALFGQAGADILNGGAGDDLIHGGTGIDVIRGGADNDTLYGGEGTEEEVHGDGGNDILHSGGEGHYYGDAGDDLIHAGLTSGVNEILDGGTGIDTINTALWNGTYEINLVTGSTNFGEIFSNFENVVTGNGADTITGTDGANRITTAGGIDIINAGGGDDVIDGGAGADSIDGGAGIDTADYSGGGSVTARLDTGIANDGDTLTGIENLIGSVANDLLIGDAGANLLQGGAGVDTLLGQGGNDILWGGIVSPNTLQGGTGDDRYVLEVVDTVVELAGEGTDTVEARIAAYTLSANVERLVFTGVGDFSGTGNALNNVITGAGGGDTLRGGLGSDTLLGQGGNDILWGGTGLANTLQGGLGDDRYILEAADSVVEVAGQGTDTVDARIAAYVLGANIENLLFGGAGGFTGTGNALNNTLTGGGGDDLLRGRGGVDTLVGGAGFDTADYSQATAGVSARLDLGKATNDGEGATDNLFGFEALAGSLHNDVLIGNGASNTLSGSLGADTLLGFGGDDVLRGGQGAANQVQGGAGNDYYVLDAYDTVVELAGEGHDVIEAHVGTHTMGANVEDMFYVGANKFYGTGNALGNTITGGAANDILKGMGGADRLFGGGGTDEVHLRGVAANYVIVSEGAGYRIVDSVAGRDGSTYVESVELLRFIAGNTTRVLTYPPPPSGPLETSDKFIDDAFVLPPAADDTAVQALPETSVLDALAARPHAGFGHALPWIGDWSGLPLNDHGFIPGAHMDHWLL</sequence>
<dbReference type="SUPFAM" id="SSF51120">
    <property type="entry name" value="beta-Roll"/>
    <property type="match status" value="6"/>
</dbReference>
<dbReference type="InterPro" id="IPR001343">
    <property type="entry name" value="Hemolysn_Ca-bd"/>
</dbReference>
<dbReference type="GO" id="GO:0005509">
    <property type="term" value="F:calcium ion binding"/>
    <property type="evidence" value="ECO:0007669"/>
    <property type="project" value="InterPro"/>
</dbReference>
<gene>
    <name evidence="4" type="ORF">GGR12_000204</name>
</gene>
<dbReference type="GO" id="GO:0005576">
    <property type="term" value="C:extracellular region"/>
    <property type="evidence" value="ECO:0007669"/>
    <property type="project" value="UniProtKB-SubCell"/>
</dbReference>
<comment type="subcellular location">
    <subcellularLocation>
        <location evidence="1">Secreted</location>
    </subcellularLocation>
</comment>
<dbReference type="InterPro" id="IPR018511">
    <property type="entry name" value="Hemolysin-typ_Ca-bd_CS"/>
</dbReference>
<comment type="caution">
    <text evidence="4">The sequence shown here is derived from an EMBL/GenBank/DDBJ whole genome shotgun (WGS) entry which is preliminary data.</text>
</comment>
<dbReference type="InterPro" id="IPR011049">
    <property type="entry name" value="Serralysin-like_metalloprot_C"/>
</dbReference>
<evidence type="ECO:0000313" key="4">
    <source>
        <dbReference type="EMBL" id="MBB4081365.1"/>
    </source>
</evidence>
<dbReference type="InterPro" id="IPR007280">
    <property type="entry name" value="Peptidase_C_arc/bac"/>
</dbReference>
<dbReference type="Gene3D" id="2.160.20.160">
    <property type="match status" value="1"/>
</dbReference>
<dbReference type="PRINTS" id="PR00313">
    <property type="entry name" value="CABNDNGRPT"/>
</dbReference>
<dbReference type="AlphaFoldDB" id="A0A7W6NNN9"/>
<dbReference type="Gene3D" id="2.150.10.10">
    <property type="entry name" value="Serralysin-like metalloprotease, C-terminal"/>
    <property type="match status" value="4"/>
</dbReference>
<organism evidence="4 5">
    <name type="scientific">Brevundimonas lenta</name>
    <dbReference type="NCBI Taxonomy" id="424796"/>
    <lineage>
        <taxon>Bacteria</taxon>
        <taxon>Pseudomonadati</taxon>
        <taxon>Pseudomonadota</taxon>
        <taxon>Alphaproteobacteria</taxon>
        <taxon>Caulobacterales</taxon>
        <taxon>Caulobacteraceae</taxon>
        <taxon>Brevundimonas</taxon>
    </lineage>
</organism>
<dbReference type="InterPro" id="IPR050557">
    <property type="entry name" value="RTX_toxin/Mannuronan_C5-epim"/>
</dbReference>
<keyword evidence="5" id="KW-1185">Reference proteome</keyword>
<name>A0A7W6NNN9_9CAUL</name>
<accession>A0A7W6NNN9</accession>
<dbReference type="PANTHER" id="PTHR38340">
    <property type="entry name" value="S-LAYER PROTEIN"/>
    <property type="match status" value="1"/>
</dbReference>
<feature type="domain" description="Peptidase C-terminal archaeal/bacterial" evidence="3">
    <location>
        <begin position="103"/>
        <end position="191"/>
    </location>
</feature>
<dbReference type="Proteomes" id="UP000529946">
    <property type="component" value="Unassembled WGS sequence"/>
</dbReference>
<evidence type="ECO:0000256" key="1">
    <source>
        <dbReference type="ARBA" id="ARBA00004613"/>
    </source>
</evidence>
<dbReference type="RefSeq" id="WP_183201954.1">
    <property type="nucleotide sequence ID" value="NZ_BAAAER010000002.1"/>
</dbReference>
<dbReference type="Gene3D" id="2.60.120.380">
    <property type="match status" value="1"/>
</dbReference>
<dbReference type="Pfam" id="PF00353">
    <property type="entry name" value="HemolysinCabind"/>
    <property type="match status" value="7"/>
</dbReference>